<reference evidence="3" key="2">
    <citation type="submission" date="2023-05" db="EMBL/GenBank/DDBJ databases">
        <authorList>
            <consortium name="Lawrence Berkeley National Laboratory"/>
            <person name="Steindorff A."/>
            <person name="Hensen N."/>
            <person name="Bonometti L."/>
            <person name="Westerberg I."/>
            <person name="Brannstrom I.O."/>
            <person name="Guillou S."/>
            <person name="Cros-Aarteil S."/>
            <person name="Calhoun S."/>
            <person name="Haridas S."/>
            <person name="Kuo A."/>
            <person name="Mondo S."/>
            <person name="Pangilinan J."/>
            <person name="Riley R."/>
            <person name="Labutti K."/>
            <person name="Andreopoulos B."/>
            <person name="Lipzen A."/>
            <person name="Chen C."/>
            <person name="Yanf M."/>
            <person name="Daum C."/>
            <person name="Ng V."/>
            <person name="Clum A."/>
            <person name="Ohm R."/>
            <person name="Martin F."/>
            <person name="Silar P."/>
            <person name="Natvig D."/>
            <person name="Lalanne C."/>
            <person name="Gautier V."/>
            <person name="Ament-Velasquez S.L."/>
            <person name="Kruys A."/>
            <person name="Hutchinson M.I."/>
            <person name="Powell A.J."/>
            <person name="Barry K."/>
            <person name="Miller A.N."/>
            <person name="Grigoriev I.V."/>
            <person name="Debuchy R."/>
            <person name="Gladieux P."/>
            <person name="Thoren M.H."/>
            <person name="Johannesson H."/>
        </authorList>
    </citation>
    <scope>NUCLEOTIDE SEQUENCE</scope>
    <source>
        <strain evidence="3">CBS 892.96</strain>
    </source>
</reference>
<evidence type="ECO:0000256" key="2">
    <source>
        <dbReference type="SAM" id="Phobius"/>
    </source>
</evidence>
<feature type="region of interest" description="Disordered" evidence="1">
    <location>
        <begin position="172"/>
        <end position="242"/>
    </location>
</feature>
<feature type="compositionally biased region" description="Basic and acidic residues" evidence="1">
    <location>
        <begin position="172"/>
        <end position="185"/>
    </location>
</feature>
<evidence type="ECO:0000256" key="1">
    <source>
        <dbReference type="SAM" id="MobiDB-lite"/>
    </source>
</evidence>
<keyword evidence="2" id="KW-0472">Membrane</keyword>
<sequence length="350" mass="38258">MHLKQNGQRHLFRFLGAVAADDFCKCSFPIHILFVDIGLLIRHVPQILAMGIVAVFCAGLIKLWWNNRLVNKQELLDEEKRLRVEEMRRSGLDTKRTNDIPFGVRAIQGGVEVDGIWISRPASQDDPAATKLVSSSLTDTSQSSAPPLVSQSSLESQRPLLQTLSGMNEDTLRSLEGHGSRRPHDTYIPTSGQQAPRQPSQQSLVSSLGESVNSSTRSGSGKSNASSHRSRVYAPKPPPERQYQYHQATNARTGQDLLSDPFQTPARTLSGFSVRLPSGTQTPLLSMNGIPVPEPTFGPGDLHFNRSSRSVNGGFEVLPAGTFGVLMELDSSGNPSQGKRVSNSLNKLRK</sequence>
<keyword evidence="2" id="KW-1133">Transmembrane helix</keyword>
<dbReference type="Proteomes" id="UP001302321">
    <property type="component" value="Unassembled WGS sequence"/>
</dbReference>
<accession>A0AAN6WBY9</accession>
<feature type="transmembrane region" description="Helical" evidence="2">
    <location>
        <begin position="47"/>
        <end position="65"/>
    </location>
</feature>
<feature type="region of interest" description="Disordered" evidence="1">
    <location>
        <begin position="331"/>
        <end position="350"/>
    </location>
</feature>
<reference evidence="3" key="1">
    <citation type="journal article" date="2023" name="Mol. Phylogenet. Evol.">
        <title>Genome-scale phylogeny and comparative genomics of the fungal order Sordariales.</title>
        <authorList>
            <person name="Hensen N."/>
            <person name="Bonometti L."/>
            <person name="Westerberg I."/>
            <person name="Brannstrom I.O."/>
            <person name="Guillou S."/>
            <person name="Cros-Aarteil S."/>
            <person name="Calhoun S."/>
            <person name="Haridas S."/>
            <person name="Kuo A."/>
            <person name="Mondo S."/>
            <person name="Pangilinan J."/>
            <person name="Riley R."/>
            <person name="LaButti K."/>
            <person name="Andreopoulos B."/>
            <person name="Lipzen A."/>
            <person name="Chen C."/>
            <person name="Yan M."/>
            <person name="Daum C."/>
            <person name="Ng V."/>
            <person name="Clum A."/>
            <person name="Steindorff A."/>
            <person name="Ohm R.A."/>
            <person name="Martin F."/>
            <person name="Silar P."/>
            <person name="Natvig D.O."/>
            <person name="Lalanne C."/>
            <person name="Gautier V."/>
            <person name="Ament-Velasquez S.L."/>
            <person name="Kruys A."/>
            <person name="Hutchinson M.I."/>
            <person name="Powell A.J."/>
            <person name="Barry K."/>
            <person name="Miller A.N."/>
            <person name="Grigoriev I.V."/>
            <person name="Debuchy R."/>
            <person name="Gladieux P."/>
            <person name="Hiltunen Thoren M."/>
            <person name="Johannesson H."/>
        </authorList>
    </citation>
    <scope>NUCLEOTIDE SEQUENCE</scope>
    <source>
        <strain evidence="3">CBS 892.96</strain>
    </source>
</reference>
<comment type="caution">
    <text evidence="3">The sequence shown here is derived from an EMBL/GenBank/DDBJ whole genome shotgun (WGS) entry which is preliminary data.</text>
</comment>
<keyword evidence="2" id="KW-0812">Transmembrane</keyword>
<feature type="region of interest" description="Disordered" evidence="1">
    <location>
        <begin position="129"/>
        <end position="156"/>
    </location>
</feature>
<dbReference type="PANTHER" id="PTHR40623">
    <property type="entry name" value="INTEGRAL MEMBRANE PROTEIN"/>
    <property type="match status" value="1"/>
</dbReference>
<gene>
    <name evidence="3" type="ORF">QBC36DRAFT_323822</name>
</gene>
<organism evidence="3 4">
    <name type="scientific">Triangularia setosa</name>
    <dbReference type="NCBI Taxonomy" id="2587417"/>
    <lineage>
        <taxon>Eukaryota</taxon>
        <taxon>Fungi</taxon>
        <taxon>Dikarya</taxon>
        <taxon>Ascomycota</taxon>
        <taxon>Pezizomycotina</taxon>
        <taxon>Sordariomycetes</taxon>
        <taxon>Sordariomycetidae</taxon>
        <taxon>Sordariales</taxon>
        <taxon>Podosporaceae</taxon>
        <taxon>Triangularia</taxon>
    </lineage>
</organism>
<protein>
    <submittedName>
        <fullName evidence="3">Uncharacterized protein</fullName>
    </submittedName>
</protein>
<proteinExistence type="predicted"/>
<keyword evidence="4" id="KW-1185">Reference proteome</keyword>
<name>A0AAN6WBY9_9PEZI</name>
<feature type="compositionally biased region" description="Low complexity" evidence="1">
    <location>
        <begin position="134"/>
        <end position="144"/>
    </location>
</feature>
<evidence type="ECO:0000313" key="4">
    <source>
        <dbReference type="Proteomes" id="UP001302321"/>
    </source>
</evidence>
<dbReference type="PANTHER" id="PTHR40623:SF2">
    <property type="entry name" value="INTEGRAL MEMBRANE PROTEIN"/>
    <property type="match status" value="1"/>
</dbReference>
<feature type="compositionally biased region" description="Polar residues" evidence="1">
    <location>
        <begin position="188"/>
        <end position="227"/>
    </location>
</feature>
<evidence type="ECO:0000313" key="3">
    <source>
        <dbReference type="EMBL" id="KAK4178828.1"/>
    </source>
</evidence>
<dbReference type="AlphaFoldDB" id="A0AAN6WBY9"/>
<dbReference type="EMBL" id="MU866129">
    <property type="protein sequence ID" value="KAK4178828.1"/>
    <property type="molecule type" value="Genomic_DNA"/>
</dbReference>